<dbReference type="EMBL" id="LR743507">
    <property type="protein sequence ID" value="CAA2107602.1"/>
    <property type="molecule type" value="Genomic_DNA"/>
</dbReference>
<feature type="transmembrane region" description="Helical" evidence="1">
    <location>
        <begin position="181"/>
        <end position="200"/>
    </location>
</feature>
<gene>
    <name evidence="3" type="ORF">VVAX_04315</name>
</gene>
<feature type="transmembrane region" description="Helical" evidence="1">
    <location>
        <begin position="238"/>
        <end position="264"/>
    </location>
</feature>
<dbReference type="GO" id="GO:0016747">
    <property type="term" value="F:acyltransferase activity, transferring groups other than amino-acyl groups"/>
    <property type="evidence" value="ECO:0007669"/>
    <property type="project" value="InterPro"/>
</dbReference>
<keyword evidence="1" id="KW-0812">Transmembrane</keyword>
<feature type="transmembrane region" description="Helical" evidence="1">
    <location>
        <begin position="52"/>
        <end position="70"/>
    </location>
</feature>
<name>A0A679JN40_VARPD</name>
<sequence length="491" mass="53806">MIASSDNNFNLIRLIAAAAVVFGHSFWISRAWQGFADPVSLAFPFRELSGNLGVHAFFLISGILIAQSWCRTENPVQFVTQRVARIFPALIVCLVFSAYVVGALGTTAPLRNYFASKPVHDYVLNNLSLTNVQWNIPTVFGDGPYVQGMNGSLWSLIIEIRMYILVLGFGLLGLISVQKRVAAAVTAAMLFALFLLYRPLFGHHLSTMSDGFVPVFYFLGGVFVYALRDVVAVRLKHVALLFLAIFLVPAPSAHIVFHFFFGALVLWVGGLRSLAARVKVQNDFSYGIFLYGFPVQQLLALRFPSLNPYGLFVVAMAVVTVLAALSWFFIERPLLRAPRLIFGSGRKLAGDDQVGKGPARRHAVAALAVVLLCVAVPFGASKLAESRQRARVDAPTFTIFRYGPTATPRGATFNVQPDGRSALWIEVDAPVDPSAYVVLNGRKLESSPGKMGISAFVPADMVKDPGVLKLSVEWFEIGRFMKSNTVEILVQ</sequence>
<evidence type="ECO:0000259" key="2">
    <source>
        <dbReference type="Pfam" id="PF01757"/>
    </source>
</evidence>
<dbReference type="Pfam" id="PF01757">
    <property type="entry name" value="Acyl_transf_3"/>
    <property type="match status" value="1"/>
</dbReference>
<feature type="transmembrane region" description="Helical" evidence="1">
    <location>
        <begin position="12"/>
        <end position="32"/>
    </location>
</feature>
<dbReference type="GO" id="GO:0000271">
    <property type="term" value="P:polysaccharide biosynthetic process"/>
    <property type="evidence" value="ECO:0007669"/>
    <property type="project" value="TreeGrafter"/>
</dbReference>
<dbReference type="InterPro" id="IPR050879">
    <property type="entry name" value="Acyltransferase_3"/>
</dbReference>
<evidence type="ECO:0000256" key="1">
    <source>
        <dbReference type="SAM" id="Phobius"/>
    </source>
</evidence>
<evidence type="ECO:0000313" key="3">
    <source>
        <dbReference type="EMBL" id="CAA2107602.1"/>
    </source>
</evidence>
<dbReference type="AlphaFoldDB" id="A0A679JN40"/>
<protein>
    <recommendedName>
        <fullName evidence="2">Acyltransferase 3 domain-containing protein</fullName>
    </recommendedName>
</protein>
<accession>A0A679JN40</accession>
<dbReference type="InterPro" id="IPR002656">
    <property type="entry name" value="Acyl_transf_3_dom"/>
</dbReference>
<feature type="transmembrane region" description="Helical" evidence="1">
    <location>
        <begin position="363"/>
        <end position="381"/>
    </location>
</feature>
<organism evidence="3">
    <name type="scientific">Variovorax paradoxus</name>
    <dbReference type="NCBI Taxonomy" id="34073"/>
    <lineage>
        <taxon>Bacteria</taxon>
        <taxon>Pseudomonadati</taxon>
        <taxon>Pseudomonadota</taxon>
        <taxon>Betaproteobacteria</taxon>
        <taxon>Burkholderiales</taxon>
        <taxon>Comamonadaceae</taxon>
        <taxon>Variovorax</taxon>
    </lineage>
</organism>
<reference evidence="3" key="1">
    <citation type="submission" date="2019-12" db="EMBL/GenBank/DDBJ databases">
        <authorList>
            <person name="Cremers G."/>
        </authorList>
    </citation>
    <scope>NUCLEOTIDE SEQUENCE</scope>
    <source>
        <strain evidence="3">Vvax</strain>
    </source>
</reference>
<feature type="transmembrane region" description="Helical" evidence="1">
    <location>
        <begin position="153"/>
        <end position="174"/>
    </location>
</feature>
<dbReference type="PANTHER" id="PTHR23028">
    <property type="entry name" value="ACETYLTRANSFERASE"/>
    <property type="match status" value="1"/>
</dbReference>
<keyword evidence="1" id="KW-1133">Transmembrane helix</keyword>
<proteinExistence type="predicted"/>
<feature type="transmembrane region" description="Helical" evidence="1">
    <location>
        <begin position="212"/>
        <end position="231"/>
    </location>
</feature>
<dbReference type="GO" id="GO:0016020">
    <property type="term" value="C:membrane"/>
    <property type="evidence" value="ECO:0007669"/>
    <property type="project" value="TreeGrafter"/>
</dbReference>
<keyword evidence="1" id="KW-0472">Membrane</keyword>
<feature type="transmembrane region" description="Helical" evidence="1">
    <location>
        <begin position="310"/>
        <end position="330"/>
    </location>
</feature>
<feature type="transmembrane region" description="Helical" evidence="1">
    <location>
        <begin position="82"/>
        <end position="104"/>
    </location>
</feature>
<feature type="domain" description="Acyltransferase 3" evidence="2">
    <location>
        <begin position="7"/>
        <end position="324"/>
    </location>
</feature>
<dbReference type="PANTHER" id="PTHR23028:SF53">
    <property type="entry name" value="ACYL_TRANSF_3 DOMAIN-CONTAINING PROTEIN"/>
    <property type="match status" value="1"/>
</dbReference>